<dbReference type="InterPro" id="IPR025828">
    <property type="entry name" value="Put_sensor_dom"/>
</dbReference>
<evidence type="ECO:0000256" key="1">
    <source>
        <dbReference type="SAM" id="MobiDB-lite"/>
    </source>
</evidence>
<dbReference type="OrthoDB" id="5183710at2"/>
<sequence>MMISQPATSEYDGVRRTPSIPGAVAYLLLGLPLGIFWFVLFVTLFLVGLTTSIIWVGVPILMLAAVLLKAAAMLERRRVNLLLGGYIADPYRPLPSGMRAYWKARTADPASWRDLSYFLLLLPVGVIGFALTLVPWAIGLGWLFLPIYFRFLPTGSWRFPDWDQPWVIVDSTMEALPWAGLGLLITAVAIVLTRAFSRLQLGLARALLGPGAGTQRLAEQAHEPGPLPAPGYAPAGTIPSERHPE</sequence>
<proteinExistence type="predicted"/>
<dbReference type="Proteomes" id="UP000294911">
    <property type="component" value="Unassembled WGS sequence"/>
</dbReference>
<dbReference type="Pfam" id="PF13796">
    <property type="entry name" value="Sensor"/>
    <property type="match status" value="1"/>
</dbReference>
<keyword evidence="2" id="KW-1133">Transmembrane helix</keyword>
<feature type="transmembrane region" description="Helical" evidence="2">
    <location>
        <begin position="175"/>
        <end position="196"/>
    </location>
</feature>
<name>A0A4R2Q6Z2_9PSEU</name>
<dbReference type="AlphaFoldDB" id="A0A4R2Q6Z2"/>
<feature type="transmembrane region" description="Helical" evidence="2">
    <location>
        <begin position="24"/>
        <end position="47"/>
    </location>
</feature>
<feature type="region of interest" description="Disordered" evidence="1">
    <location>
        <begin position="218"/>
        <end position="245"/>
    </location>
</feature>
<accession>A0A4R2Q6Z2</accession>
<feature type="domain" description="Putative sensor" evidence="3">
    <location>
        <begin position="26"/>
        <end position="208"/>
    </location>
</feature>
<protein>
    <submittedName>
        <fullName evidence="4">Putative sensor protein</fullName>
    </submittedName>
</protein>
<organism evidence="4 5">
    <name type="scientific">Tamaricihabitans halophyticus</name>
    <dbReference type="NCBI Taxonomy" id="1262583"/>
    <lineage>
        <taxon>Bacteria</taxon>
        <taxon>Bacillati</taxon>
        <taxon>Actinomycetota</taxon>
        <taxon>Actinomycetes</taxon>
        <taxon>Pseudonocardiales</taxon>
        <taxon>Pseudonocardiaceae</taxon>
        <taxon>Tamaricihabitans</taxon>
    </lineage>
</organism>
<feature type="transmembrane region" description="Helical" evidence="2">
    <location>
        <begin position="115"/>
        <end position="145"/>
    </location>
</feature>
<keyword evidence="2" id="KW-0472">Membrane</keyword>
<evidence type="ECO:0000313" key="5">
    <source>
        <dbReference type="Proteomes" id="UP000294911"/>
    </source>
</evidence>
<evidence type="ECO:0000313" key="4">
    <source>
        <dbReference type="EMBL" id="TCP43648.1"/>
    </source>
</evidence>
<keyword evidence="2" id="KW-0812">Transmembrane</keyword>
<evidence type="ECO:0000256" key="2">
    <source>
        <dbReference type="SAM" id="Phobius"/>
    </source>
</evidence>
<keyword evidence="5" id="KW-1185">Reference proteome</keyword>
<comment type="caution">
    <text evidence="4">The sequence shown here is derived from an EMBL/GenBank/DDBJ whole genome shotgun (WGS) entry which is preliminary data.</text>
</comment>
<evidence type="ECO:0000259" key="3">
    <source>
        <dbReference type="Pfam" id="PF13796"/>
    </source>
</evidence>
<feature type="transmembrane region" description="Helical" evidence="2">
    <location>
        <begin position="53"/>
        <end position="72"/>
    </location>
</feature>
<reference evidence="4 5" key="1">
    <citation type="submission" date="2019-03" db="EMBL/GenBank/DDBJ databases">
        <title>Genomic Encyclopedia of Type Strains, Phase IV (KMG-IV): sequencing the most valuable type-strain genomes for metagenomic binning, comparative biology and taxonomic classification.</title>
        <authorList>
            <person name="Goeker M."/>
        </authorList>
    </citation>
    <scope>NUCLEOTIDE SEQUENCE [LARGE SCALE GENOMIC DNA]</scope>
    <source>
        <strain evidence="4 5">DSM 45765</strain>
    </source>
</reference>
<gene>
    <name evidence="4" type="ORF">EV191_12147</name>
</gene>
<dbReference type="EMBL" id="SLXQ01000021">
    <property type="protein sequence ID" value="TCP43648.1"/>
    <property type="molecule type" value="Genomic_DNA"/>
</dbReference>